<feature type="transmembrane region" description="Helical" evidence="2">
    <location>
        <begin position="283"/>
        <end position="302"/>
    </location>
</feature>
<dbReference type="AlphaFoldDB" id="A0A4Y9Z719"/>
<evidence type="ECO:0000313" key="4">
    <source>
        <dbReference type="Proteomes" id="UP000298327"/>
    </source>
</evidence>
<dbReference type="OrthoDB" id="3232296at2759"/>
<protein>
    <recommendedName>
        <fullName evidence="5">G-protein coupled receptors family 2 profile 2 domain-containing protein</fullName>
    </recommendedName>
</protein>
<organism evidence="3 4">
    <name type="scientific">Dentipellis fragilis</name>
    <dbReference type="NCBI Taxonomy" id="205917"/>
    <lineage>
        <taxon>Eukaryota</taxon>
        <taxon>Fungi</taxon>
        <taxon>Dikarya</taxon>
        <taxon>Basidiomycota</taxon>
        <taxon>Agaricomycotina</taxon>
        <taxon>Agaricomycetes</taxon>
        <taxon>Russulales</taxon>
        <taxon>Hericiaceae</taxon>
        <taxon>Dentipellis</taxon>
    </lineage>
</organism>
<accession>A0A4Y9Z719</accession>
<feature type="transmembrane region" description="Helical" evidence="2">
    <location>
        <begin position="60"/>
        <end position="84"/>
    </location>
</feature>
<feature type="transmembrane region" description="Helical" evidence="2">
    <location>
        <begin position="248"/>
        <end position="271"/>
    </location>
</feature>
<proteinExistence type="predicted"/>
<dbReference type="STRING" id="205917.A0A4Y9Z719"/>
<gene>
    <name evidence="3" type="ORF">EVG20_g2344</name>
</gene>
<keyword evidence="2" id="KW-0472">Membrane</keyword>
<evidence type="ECO:0008006" key="5">
    <source>
        <dbReference type="Google" id="ProtNLM"/>
    </source>
</evidence>
<dbReference type="Proteomes" id="UP000298327">
    <property type="component" value="Unassembled WGS sequence"/>
</dbReference>
<sequence>MDTISPVATNGSSVVVNGMSSYAISSPKLVAWFFLQIAGSQVLMPILVATFLFSKARRDATLVSFCATFIPSGISACLLLYAGQATGPEPNKALCIAQAALVNPCPPMWALALLACIFHMWKSLDMDPGRREYSRTLKYCLILLPYVVFIVYAVATAILSAMHPKKVTRQRRYLYCMLQQSHLYGGFNATPITLFADYRDSQNSIVILTIVVCAVVIGLAAHLGYKLYSSWRYLRRAGRKANIVNVKLGFRLMIFMVYILIGAVFTVWSLFNRGLDTSARDLFMASLGILVFALFGTQRDLFQVWCFWRRPSPSTLEEYSERSPTGSPSEKYVGSAHSSEWETVNPYRFST</sequence>
<keyword evidence="2" id="KW-1133">Transmembrane helix</keyword>
<comment type="caution">
    <text evidence="3">The sequence shown here is derived from an EMBL/GenBank/DDBJ whole genome shotgun (WGS) entry which is preliminary data.</text>
</comment>
<evidence type="ECO:0000313" key="3">
    <source>
        <dbReference type="EMBL" id="TFY70656.1"/>
    </source>
</evidence>
<keyword evidence="4" id="KW-1185">Reference proteome</keyword>
<keyword evidence="2" id="KW-0812">Transmembrane</keyword>
<evidence type="ECO:0000256" key="1">
    <source>
        <dbReference type="SAM" id="MobiDB-lite"/>
    </source>
</evidence>
<dbReference type="EMBL" id="SEOQ01000089">
    <property type="protein sequence ID" value="TFY70656.1"/>
    <property type="molecule type" value="Genomic_DNA"/>
</dbReference>
<feature type="compositionally biased region" description="Polar residues" evidence="1">
    <location>
        <begin position="315"/>
        <end position="328"/>
    </location>
</feature>
<name>A0A4Y9Z719_9AGAM</name>
<reference evidence="3 4" key="1">
    <citation type="submission" date="2019-02" db="EMBL/GenBank/DDBJ databases">
        <title>Genome sequencing of the rare red list fungi Dentipellis fragilis.</title>
        <authorList>
            <person name="Buettner E."/>
            <person name="Kellner H."/>
        </authorList>
    </citation>
    <scope>NUCLEOTIDE SEQUENCE [LARGE SCALE GENOMIC DNA]</scope>
    <source>
        <strain evidence="3 4">DSM 105465</strain>
    </source>
</reference>
<feature type="transmembrane region" description="Helical" evidence="2">
    <location>
        <begin position="29"/>
        <end position="53"/>
    </location>
</feature>
<feature type="transmembrane region" description="Helical" evidence="2">
    <location>
        <begin position="139"/>
        <end position="162"/>
    </location>
</feature>
<evidence type="ECO:0000256" key="2">
    <source>
        <dbReference type="SAM" id="Phobius"/>
    </source>
</evidence>
<feature type="transmembrane region" description="Helical" evidence="2">
    <location>
        <begin position="96"/>
        <end position="118"/>
    </location>
</feature>
<feature type="transmembrane region" description="Helical" evidence="2">
    <location>
        <begin position="205"/>
        <end position="228"/>
    </location>
</feature>
<feature type="region of interest" description="Disordered" evidence="1">
    <location>
        <begin position="315"/>
        <end position="334"/>
    </location>
</feature>